<gene>
    <name evidence="2" type="ordered locus">Namu_0728</name>
</gene>
<evidence type="ECO:0000259" key="1">
    <source>
        <dbReference type="Pfam" id="PF26563"/>
    </source>
</evidence>
<dbReference type="PANTHER" id="PTHR43384:SF11">
    <property type="entry name" value="SEPTUM SITE DETERMINING PROTEIN"/>
    <property type="match status" value="1"/>
</dbReference>
<accession>C8X974</accession>
<dbReference type="HOGENOM" id="CLU_042654_2_1_11"/>
<dbReference type="PANTHER" id="PTHR43384">
    <property type="entry name" value="SEPTUM SITE-DETERMINING PROTEIN MIND HOMOLOG, CHLOROPLASTIC-RELATED"/>
    <property type="match status" value="1"/>
</dbReference>
<dbReference type="KEGG" id="nml:Namu_0728"/>
<dbReference type="Gene3D" id="3.40.50.300">
    <property type="entry name" value="P-loop containing nucleotide triphosphate hydrolases"/>
    <property type="match status" value="1"/>
</dbReference>
<dbReference type="InterPro" id="IPR059050">
    <property type="entry name" value="Rv3660c_N"/>
</dbReference>
<protein>
    <recommendedName>
        <fullName evidence="1">Rv3660c-like CheY-like N-terminal domain-containing protein</fullName>
    </recommendedName>
</protein>
<dbReference type="InterPro" id="IPR050625">
    <property type="entry name" value="ParA/MinD_ATPase"/>
</dbReference>
<dbReference type="Proteomes" id="UP000002218">
    <property type="component" value="Chromosome"/>
</dbReference>
<dbReference type="InParanoid" id="C8X974"/>
<dbReference type="Pfam" id="PF26563">
    <property type="entry name" value="Rv3660c_N"/>
    <property type="match status" value="1"/>
</dbReference>
<reference evidence="3" key="1">
    <citation type="submission" date="2009-09" db="EMBL/GenBank/DDBJ databases">
        <title>The complete genome of Nakamurella multipartita DSM 44233.</title>
        <authorList>
            <consortium name="US DOE Joint Genome Institute (JGI-PGF)"/>
            <person name="Lucas S."/>
            <person name="Copeland A."/>
            <person name="Lapidus A."/>
            <person name="Glavina del Rio T."/>
            <person name="Dalin E."/>
            <person name="Tice H."/>
            <person name="Bruce D."/>
            <person name="Goodwin L."/>
            <person name="Pitluck S."/>
            <person name="Kyrpides N."/>
            <person name="Mavromatis K."/>
            <person name="Ivanova N."/>
            <person name="Ovchinnikova G."/>
            <person name="Sims D."/>
            <person name="Meincke L."/>
            <person name="Brettin T."/>
            <person name="Detter J.C."/>
            <person name="Han C."/>
            <person name="Larimer F."/>
            <person name="Land M."/>
            <person name="Hauser L."/>
            <person name="Markowitz V."/>
            <person name="Cheng J.-F."/>
            <person name="Hugenholtz P."/>
            <person name="Woyke T."/>
            <person name="Wu D."/>
            <person name="Klenk H.-P."/>
            <person name="Eisen J.A."/>
        </authorList>
    </citation>
    <scope>NUCLEOTIDE SEQUENCE [LARGE SCALE GENOMIC DNA]</scope>
    <source>
        <strain evidence="3">ATCC 700099 / DSM 44233 / CIP 104796 / JCM 9543 / NBRC 105858 / Y-104</strain>
    </source>
</reference>
<dbReference type="GO" id="GO:0005524">
    <property type="term" value="F:ATP binding"/>
    <property type="evidence" value="ECO:0007669"/>
    <property type="project" value="TreeGrafter"/>
</dbReference>
<dbReference type="GO" id="GO:0005829">
    <property type="term" value="C:cytosol"/>
    <property type="evidence" value="ECO:0007669"/>
    <property type="project" value="TreeGrafter"/>
</dbReference>
<dbReference type="NCBIfam" id="TIGR03815">
    <property type="entry name" value="CpaE_hom_Actino"/>
    <property type="match status" value="1"/>
</dbReference>
<evidence type="ECO:0000313" key="3">
    <source>
        <dbReference type="Proteomes" id="UP000002218"/>
    </source>
</evidence>
<dbReference type="GO" id="GO:0051782">
    <property type="term" value="P:negative regulation of cell division"/>
    <property type="evidence" value="ECO:0007669"/>
    <property type="project" value="TreeGrafter"/>
</dbReference>
<dbReference type="GO" id="GO:0009898">
    <property type="term" value="C:cytoplasmic side of plasma membrane"/>
    <property type="evidence" value="ECO:0007669"/>
    <property type="project" value="TreeGrafter"/>
</dbReference>
<dbReference type="SUPFAM" id="SSF52540">
    <property type="entry name" value="P-loop containing nucleoside triphosphate hydrolases"/>
    <property type="match status" value="1"/>
</dbReference>
<dbReference type="InterPro" id="IPR022521">
    <property type="entry name" value="Rv3660c"/>
</dbReference>
<keyword evidence="3" id="KW-1185">Reference proteome</keyword>
<dbReference type="eggNOG" id="COG0455">
    <property type="taxonomic scope" value="Bacteria"/>
</dbReference>
<dbReference type="EMBL" id="CP001737">
    <property type="protein sequence ID" value="ACV77142.1"/>
    <property type="molecule type" value="Genomic_DNA"/>
</dbReference>
<sequence>MDGVVDGGRALIVTADEGLLDEVLRIAAAAGVEMAHCREPTSRTLWRTAPVILLDAAQVRAAAEARPARRPGIVVIVDADPPEAMWELCVRLGVDRTLHVHRDEVELIELLADSVRDGPADGRCVAVVGACGGAGASVFAGAVAFAGARSGRPALLLDCDPWGAGLDVILGVEHSPGLRWSDLSATAGRLPVGELVRALPRIRLGPAGISVLAHDRETVHDLDPDVVDVVIDAGRRSGAVTVVDLPRPPGPAADRVLERCDLVVLVVPADVRGCWAADRICRRLSGFDVAVGLVVRGPSPCGIGADDVAGSLGLPLLAQMRAESGLANELEFGLSLASGGRRPLLKAARRVLAELDRPA</sequence>
<dbReference type="STRING" id="479431.Namu_0728"/>
<dbReference type="InterPro" id="IPR027417">
    <property type="entry name" value="P-loop_NTPase"/>
</dbReference>
<proteinExistence type="predicted"/>
<dbReference type="AlphaFoldDB" id="C8X974"/>
<dbReference type="GO" id="GO:0016887">
    <property type="term" value="F:ATP hydrolysis activity"/>
    <property type="evidence" value="ECO:0007669"/>
    <property type="project" value="TreeGrafter"/>
</dbReference>
<name>C8X974_NAKMY</name>
<organism evidence="2 3">
    <name type="scientific">Nakamurella multipartita (strain ATCC 700099 / DSM 44233 / CIP 104796 / JCM 9543 / NBRC 105858 / Y-104)</name>
    <name type="common">Microsphaera multipartita</name>
    <dbReference type="NCBI Taxonomy" id="479431"/>
    <lineage>
        <taxon>Bacteria</taxon>
        <taxon>Bacillati</taxon>
        <taxon>Actinomycetota</taxon>
        <taxon>Actinomycetes</taxon>
        <taxon>Nakamurellales</taxon>
        <taxon>Nakamurellaceae</taxon>
        <taxon>Nakamurella</taxon>
    </lineage>
</organism>
<reference evidence="2 3" key="2">
    <citation type="journal article" date="2010" name="Stand. Genomic Sci.">
        <title>Complete genome sequence of Nakamurella multipartita type strain (Y-104).</title>
        <authorList>
            <person name="Tice H."/>
            <person name="Mayilraj S."/>
            <person name="Sims D."/>
            <person name="Lapidus A."/>
            <person name="Nolan M."/>
            <person name="Lucas S."/>
            <person name="Glavina Del Rio T."/>
            <person name="Copeland A."/>
            <person name="Cheng J.F."/>
            <person name="Meincke L."/>
            <person name="Bruce D."/>
            <person name="Goodwin L."/>
            <person name="Pitluck S."/>
            <person name="Ivanova N."/>
            <person name="Mavromatis K."/>
            <person name="Ovchinnikova G."/>
            <person name="Pati A."/>
            <person name="Chen A."/>
            <person name="Palaniappan K."/>
            <person name="Land M."/>
            <person name="Hauser L."/>
            <person name="Chang Y.J."/>
            <person name="Jeffries C.D."/>
            <person name="Detter J.C."/>
            <person name="Brettin T."/>
            <person name="Rohde M."/>
            <person name="Goker M."/>
            <person name="Bristow J."/>
            <person name="Eisen J.A."/>
            <person name="Markowitz V."/>
            <person name="Hugenholtz P."/>
            <person name="Kyrpides N.C."/>
            <person name="Klenk H.P."/>
            <person name="Chen F."/>
        </authorList>
    </citation>
    <scope>NUCLEOTIDE SEQUENCE [LARGE SCALE GENOMIC DNA]</scope>
    <source>
        <strain evidence="3">ATCC 700099 / DSM 44233 / CIP 104796 / JCM 9543 / NBRC 105858 / Y-104</strain>
    </source>
</reference>
<feature type="domain" description="Rv3660c-like CheY-like N-terminal" evidence="1">
    <location>
        <begin position="13"/>
        <end position="119"/>
    </location>
</feature>
<evidence type="ECO:0000313" key="2">
    <source>
        <dbReference type="EMBL" id="ACV77142.1"/>
    </source>
</evidence>